<protein>
    <submittedName>
        <fullName evidence="1">Uncharacterized protein</fullName>
    </submittedName>
</protein>
<accession>A0ACC0VX29</accession>
<comment type="caution">
    <text evidence="1">The sequence shown here is derived from an EMBL/GenBank/DDBJ whole genome shotgun (WGS) entry which is preliminary data.</text>
</comment>
<keyword evidence="2" id="KW-1185">Reference proteome</keyword>
<gene>
    <name evidence="1" type="ORF">PsorP6_008831</name>
</gene>
<evidence type="ECO:0000313" key="2">
    <source>
        <dbReference type="Proteomes" id="UP001163321"/>
    </source>
</evidence>
<organism evidence="1 2">
    <name type="scientific">Peronosclerospora sorghi</name>
    <dbReference type="NCBI Taxonomy" id="230839"/>
    <lineage>
        <taxon>Eukaryota</taxon>
        <taxon>Sar</taxon>
        <taxon>Stramenopiles</taxon>
        <taxon>Oomycota</taxon>
        <taxon>Peronosporomycetes</taxon>
        <taxon>Peronosporales</taxon>
        <taxon>Peronosporaceae</taxon>
        <taxon>Peronosclerospora</taxon>
    </lineage>
</organism>
<reference evidence="1 2" key="1">
    <citation type="journal article" date="2022" name="bioRxiv">
        <title>The genome of the oomycete Peronosclerospora sorghi, a cosmopolitan pathogen of maize and sorghum, is inflated with dispersed pseudogenes.</title>
        <authorList>
            <person name="Fletcher K."/>
            <person name="Martin F."/>
            <person name="Isakeit T."/>
            <person name="Cavanaugh K."/>
            <person name="Magill C."/>
            <person name="Michelmore R."/>
        </authorList>
    </citation>
    <scope>NUCLEOTIDE SEQUENCE [LARGE SCALE GENOMIC DNA]</scope>
    <source>
        <strain evidence="1">P6</strain>
    </source>
</reference>
<name>A0ACC0VX29_9STRA</name>
<dbReference type="EMBL" id="CM047584">
    <property type="protein sequence ID" value="KAI9911062.1"/>
    <property type="molecule type" value="Genomic_DNA"/>
</dbReference>
<evidence type="ECO:0000313" key="1">
    <source>
        <dbReference type="EMBL" id="KAI9911062.1"/>
    </source>
</evidence>
<dbReference type="Proteomes" id="UP001163321">
    <property type="component" value="Chromosome 5"/>
</dbReference>
<sequence length="430" mass="48656">MKPCVGIIYTKESTVSREETQLAQYVALCIAFSGCCSKTFLVGIEANVKSLVKKCSNRTKSRAVARRCDGVLIDNYQLSSDTYEETDEWMRLETCDLWVLLLDTDATLSVVEFLYEKLDKQKKERPKRVVLSLQTTMRRLAQLNAVLPEAIVLHGGAAFQVIKDEKSILRPLSSGCFFVERLSKEKTSALYALDVLEATKIQVLSRCNIQAMKWGCTMLRSFYYINALTGRSTLDGLRDRKTRFLFLQALVEMDKLFREVLTNIAIAQPKSRHRRNESNPDTSAATLFPVQSLMVLLPLPDWIFNGFILRFFDLGLGDAVSVISSDLKARPFLETNFDTEFRDVFELATGRKIALPALKMVEKYLVIVKRRQKVKQLDGGSSEMPVGIDSAALLAEVKLDSHCTRASRTFFLKVLTTFVLTMLLAIYLFV</sequence>
<proteinExistence type="predicted"/>